<evidence type="ECO:0000256" key="1">
    <source>
        <dbReference type="SAM" id="SignalP"/>
    </source>
</evidence>
<dbReference type="Proteomes" id="UP001153321">
    <property type="component" value="Chromosome 7"/>
</dbReference>
<evidence type="ECO:0000313" key="3">
    <source>
        <dbReference type="Proteomes" id="UP001153321"/>
    </source>
</evidence>
<reference evidence="2" key="1">
    <citation type="submission" date="2022-02" db="EMBL/GenBank/DDBJ databases">
        <authorList>
            <person name="King R."/>
        </authorList>
    </citation>
    <scope>NUCLEOTIDE SEQUENCE</scope>
</reference>
<gene>
    <name evidence="2" type="ORF">SPLIT_LOCUS11172</name>
</gene>
<keyword evidence="3" id="KW-1185">Reference proteome</keyword>
<feature type="chain" id="PRO_5040234044" evidence="1">
    <location>
        <begin position="18"/>
        <end position="323"/>
    </location>
</feature>
<organism evidence="2 3">
    <name type="scientific">Spodoptera littoralis</name>
    <name type="common">Egyptian cotton leafworm</name>
    <dbReference type="NCBI Taxonomy" id="7109"/>
    <lineage>
        <taxon>Eukaryota</taxon>
        <taxon>Metazoa</taxon>
        <taxon>Ecdysozoa</taxon>
        <taxon>Arthropoda</taxon>
        <taxon>Hexapoda</taxon>
        <taxon>Insecta</taxon>
        <taxon>Pterygota</taxon>
        <taxon>Neoptera</taxon>
        <taxon>Endopterygota</taxon>
        <taxon>Lepidoptera</taxon>
        <taxon>Glossata</taxon>
        <taxon>Ditrysia</taxon>
        <taxon>Noctuoidea</taxon>
        <taxon>Noctuidae</taxon>
        <taxon>Amphipyrinae</taxon>
        <taxon>Spodoptera</taxon>
    </lineage>
</organism>
<feature type="signal peptide" evidence="1">
    <location>
        <begin position="1"/>
        <end position="17"/>
    </location>
</feature>
<dbReference type="AlphaFoldDB" id="A0A9P0N921"/>
<dbReference type="EMBL" id="LR824538">
    <property type="protein sequence ID" value="CAH1645820.1"/>
    <property type="molecule type" value="Genomic_DNA"/>
</dbReference>
<proteinExistence type="predicted"/>
<evidence type="ECO:0000313" key="2">
    <source>
        <dbReference type="EMBL" id="CAH1645820.1"/>
    </source>
</evidence>
<accession>A0A9P0N921</accession>
<keyword evidence="1" id="KW-0732">Signal</keyword>
<sequence length="323" mass="37234">MLAESLFMSILLATSLAIKLAYEPINYGRYSTTYQRGWMDAAIAIVELNMLEDQPGVGVPTLHGMGVAIDYNRVLTSYNAMRRFVLTKGSFEKAYVVVLKGRSYDANNRTFHHDLGVYKILCGRQPVHVDNIPDHLWFDKEHQTSPYHDLFVLRIDANLTKKLNAYQHKNTGYVESGINEYQQSLEGLYLNLVNPVPQLEGFLEIGFYYYRENRPKVHEVRLSNTTFSTKNIRNCDSVLPRYWGYFICVEFSVKYRLLSGALLLLNGDVAGIGSHQYFTEVANRMVAFTDVRPYRFNLFYACSELETSGTAENPVRKWNIEYY</sequence>
<protein>
    <submittedName>
        <fullName evidence="2">Uncharacterized protein</fullName>
    </submittedName>
</protein>
<name>A0A9P0N921_SPOLI</name>